<organism evidence="2 3">
    <name type="scientific">Trichophyton verrucosum (strain HKI 0517)</name>
    <dbReference type="NCBI Taxonomy" id="663202"/>
    <lineage>
        <taxon>Eukaryota</taxon>
        <taxon>Fungi</taxon>
        <taxon>Dikarya</taxon>
        <taxon>Ascomycota</taxon>
        <taxon>Pezizomycotina</taxon>
        <taxon>Eurotiomycetes</taxon>
        <taxon>Eurotiomycetidae</taxon>
        <taxon>Onygenales</taxon>
        <taxon>Arthrodermataceae</taxon>
        <taxon>Trichophyton</taxon>
    </lineage>
</organism>
<evidence type="ECO:0000313" key="3">
    <source>
        <dbReference type="Proteomes" id="UP000008383"/>
    </source>
</evidence>
<feature type="non-terminal residue" evidence="2">
    <location>
        <position position="1"/>
    </location>
</feature>
<dbReference type="RefSeq" id="XP_003020306.1">
    <property type="nucleotide sequence ID" value="XM_003020260.1"/>
</dbReference>
<accession>D4DEN5</accession>
<feature type="compositionally biased region" description="Basic and acidic residues" evidence="1">
    <location>
        <begin position="75"/>
        <end position="85"/>
    </location>
</feature>
<dbReference type="GeneID" id="9584045"/>
<proteinExistence type="predicted"/>
<dbReference type="AlphaFoldDB" id="D4DEN5"/>
<evidence type="ECO:0000313" key="2">
    <source>
        <dbReference type="EMBL" id="EFE39688.1"/>
    </source>
</evidence>
<comment type="caution">
    <text evidence="2">The sequence shown here is derived from an EMBL/GenBank/DDBJ whole genome shotgun (WGS) entry which is preliminary data.</text>
</comment>
<evidence type="ECO:0000256" key="1">
    <source>
        <dbReference type="SAM" id="MobiDB-lite"/>
    </source>
</evidence>
<keyword evidence="3" id="KW-1185">Reference proteome</keyword>
<name>D4DEN5_TRIVH</name>
<sequence>GRPEVEKVASISCSRVGLELVWRGRAGRRSFSRRETLRAGQVLVGWLVVVMARVLQEPCSRDNARRDEEEEEEEERRRREKKESERWKRIREQEISN</sequence>
<protein>
    <submittedName>
        <fullName evidence="2">Uncharacterized protein</fullName>
    </submittedName>
</protein>
<dbReference type="HOGENOM" id="CLU_2352429_0_0_1"/>
<dbReference type="EMBL" id="ACYE01000303">
    <property type="protein sequence ID" value="EFE39688.1"/>
    <property type="molecule type" value="Genomic_DNA"/>
</dbReference>
<dbReference type="Proteomes" id="UP000008383">
    <property type="component" value="Unassembled WGS sequence"/>
</dbReference>
<reference evidence="3" key="1">
    <citation type="journal article" date="2011" name="Genome Biol.">
        <title>Comparative and functional genomics provide insights into the pathogenicity of dermatophytic fungi.</title>
        <authorList>
            <person name="Burmester A."/>
            <person name="Shelest E."/>
            <person name="Gloeckner G."/>
            <person name="Heddergott C."/>
            <person name="Schindler S."/>
            <person name="Staib P."/>
            <person name="Heidel A."/>
            <person name="Felder M."/>
            <person name="Petzold A."/>
            <person name="Szafranski K."/>
            <person name="Feuermann M."/>
            <person name="Pedruzzi I."/>
            <person name="Priebe S."/>
            <person name="Groth M."/>
            <person name="Winkler R."/>
            <person name="Li W."/>
            <person name="Kniemeyer O."/>
            <person name="Schroeckh V."/>
            <person name="Hertweck C."/>
            <person name="Hube B."/>
            <person name="White T.C."/>
            <person name="Platzer M."/>
            <person name="Guthke R."/>
            <person name="Heitman J."/>
            <person name="Woestemeyer J."/>
            <person name="Zipfel P.F."/>
            <person name="Monod M."/>
            <person name="Brakhage A.A."/>
        </authorList>
    </citation>
    <scope>NUCLEOTIDE SEQUENCE [LARGE SCALE GENOMIC DNA]</scope>
    <source>
        <strain evidence="3">HKI 0517</strain>
    </source>
</reference>
<feature type="region of interest" description="Disordered" evidence="1">
    <location>
        <begin position="59"/>
        <end position="85"/>
    </location>
</feature>
<gene>
    <name evidence="2" type="ORF">TRV_05604</name>
</gene>
<dbReference type="KEGG" id="tve:TRV_05604"/>